<dbReference type="STRING" id="447689.BA195_13445"/>
<dbReference type="Proteomes" id="UP000093186">
    <property type="component" value="Unassembled WGS sequence"/>
</dbReference>
<dbReference type="AlphaFoldDB" id="A0A1B9XWA5"/>
<dbReference type="EMBL" id="MAKX01000042">
    <property type="protein sequence ID" value="OCK41847.1"/>
    <property type="molecule type" value="Genomic_DNA"/>
</dbReference>
<dbReference type="RefSeq" id="WP_068706437.1">
    <property type="nucleotide sequence ID" value="NZ_JAUOSW010000012.1"/>
</dbReference>
<reference evidence="1 2" key="1">
    <citation type="submission" date="2016-06" db="EMBL/GenBank/DDBJ databases">
        <title>Draft Genome Sequence of Tenacibaculum soleae UCD-KL19.</title>
        <authorList>
            <person name="Eisen J.A."/>
            <person name="Coil D.A."/>
            <person name="Lujan K.M."/>
        </authorList>
    </citation>
    <scope>NUCLEOTIDE SEQUENCE [LARGE SCALE GENOMIC DNA]</scope>
    <source>
        <strain evidence="1 2">UCD-KL19</strain>
    </source>
</reference>
<organism evidence="1 2">
    <name type="scientific">Tenacibaculum soleae</name>
    <dbReference type="NCBI Taxonomy" id="447689"/>
    <lineage>
        <taxon>Bacteria</taxon>
        <taxon>Pseudomonadati</taxon>
        <taxon>Bacteroidota</taxon>
        <taxon>Flavobacteriia</taxon>
        <taxon>Flavobacteriales</taxon>
        <taxon>Flavobacteriaceae</taxon>
        <taxon>Tenacibaculum</taxon>
    </lineage>
</organism>
<protein>
    <submittedName>
        <fullName evidence="1">Uncharacterized protein</fullName>
    </submittedName>
</protein>
<proteinExistence type="predicted"/>
<keyword evidence="2" id="KW-1185">Reference proteome</keyword>
<sequence length="80" mass="9397">MDIQSRKIEFMQEFLKIQSEEVISKLENILRKGKSNAENIDFNPMSIEEFNLRIDKSMNDSENGKLIEASELKAKMEQWS</sequence>
<comment type="caution">
    <text evidence="1">The sequence shown here is derived from an EMBL/GenBank/DDBJ whole genome shotgun (WGS) entry which is preliminary data.</text>
</comment>
<accession>A0A1B9XWA5</accession>
<evidence type="ECO:0000313" key="2">
    <source>
        <dbReference type="Proteomes" id="UP000093186"/>
    </source>
</evidence>
<name>A0A1B9XWA5_9FLAO</name>
<dbReference type="OrthoDB" id="773198at2"/>
<evidence type="ECO:0000313" key="1">
    <source>
        <dbReference type="EMBL" id="OCK41847.1"/>
    </source>
</evidence>
<gene>
    <name evidence="1" type="ORF">BA195_13445</name>
</gene>